<feature type="non-terminal residue" evidence="2">
    <location>
        <position position="159"/>
    </location>
</feature>
<comment type="caution">
    <text evidence="2">The sequence shown here is derived from an EMBL/GenBank/DDBJ whole genome shotgun (WGS) entry which is preliminary data.</text>
</comment>
<feature type="non-terminal residue" evidence="2">
    <location>
        <position position="1"/>
    </location>
</feature>
<dbReference type="GO" id="GO:0035869">
    <property type="term" value="C:ciliary transition zone"/>
    <property type="evidence" value="ECO:0007669"/>
    <property type="project" value="TreeGrafter"/>
</dbReference>
<gene>
    <name evidence="2" type="primary">Cplane1_3</name>
    <name evidence="2" type="ORF">CNELOR_R03963</name>
</gene>
<evidence type="ECO:0000313" key="2">
    <source>
        <dbReference type="EMBL" id="NXB07486.1"/>
    </source>
</evidence>
<reference evidence="2 3" key="1">
    <citation type="submission" date="2019-09" db="EMBL/GenBank/DDBJ databases">
        <title>Bird 10,000 Genomes (B10K) Project - Family phase.</title>
        <authorList>
            <person name="Zhang G."/>
        </authorList>
    </citation>
    <scope>NUCLEOTIDE SEQUENCE [LARGE SCALE GENOMIC DNA]</scope>
    <source>
        <strain evidence="2">B10K-DU-029-38</strain>
        <tissue evidence="2">Muscle</tissue>
    </source>
</reference>
<keyword evidence="3" id="KW-1185">Reference proteome</keyword>
<proteinExistence type="predicted"/>
<sequence>KQIPEDAKVCSPEVKQVAVSAVDSAEEDQNVEGTKEEKAEQNIADISVSDSQPSQTVVSTVSSLASRTSVCAKKQEVKEEVRREEKPNASETVRQMLQDEMFKLVQLQQINFMSLMQIVQSSFTNVPNVQQMLQQYQSIHLAGSQPARTAESSASPKTQ</sequence>
<dbReference type="Proteomes" id="UP000517678">
    <property type="component" value="Unassembled WGS sequence"/>
</dbReference>
<dbReference type="EMBL" id="VZTF01005904">
    <property type="protein sequence ID" value="NXB07486.1"/>
    <property type="molecule type" value="Genomic_DNA"/>
</dbReference>
<dbReference type="PANTHER" id="PTHR14492:SF4">
    <property type="entry name" value="CILIOGENESIS AND PLANAR POLARITY EFFECTOR 1"/>
    <property type="match status" value="1"/>
</dbReference>
<evidence type="ECO:0000313" key="3">
    <source>
        <dbReference type="Proteomes" id="UP000517678"/>
    </source>
</evidence>
<evidence type="ECO:0000256" key="1">
    <source>
        <dbReference type="SAM" id="MobiDB-lite"/>
    </source>
</evidence>
<dbReference type="InterPro" id="IPR028236">
    <property type="entry name" value="CPLANE1"/>
</dbReference>
<feature type="region of interest" description="Disordered" evidence="1">
    <location>
        <begin position="20"/>
        <end position="40"/>
    </location>
</feature>
<accession>A0A7K8AXS1</accession>
<dbReference type="PANTHER" id="PTHR14492">
    <property type="entry name" value="JBTS17"/>
    <property type="match status" value="1"/>
</dbReference>
<protein>
    <submittedName>
        <fullName evidence="2">CPLN1 protein</fullName>
    </submittedName>
</protein>
<dbReference type="GO" id="GO:0060271">
    <property type="term" value="P:cilium assembly"/>
    <property type="evidence" value="ECO:0007669"/>
    <property type="project" value="TreeGrafter"/>
</dbReference>
<dbReference type="AlphaFoldDB" id="A0A7K8AXS1"/>
<organism evidence="2 3">
    <name type="scientific">Cnemophilus loriae</name>
    <name type="common">Loria's bird-of-paradise</name>
    <dbReference type="NCBI Taxonomy" id="254448"/>
    <lineage>
        <taxon>Eukaryota</taxon>
        <taxon>Metazoa</taxon>
        <taxon>Chordata</taxon>
        <taxon>Craniata</taxon>
        <taxon>Vertebrata</taxon>
        <taxon>Euteleostomi</taxon>
        <taxon>Archelosauria</taxon>
        <taxon>Archosauria</taxon>
        <taxon>Dinosauria</taxon>
        <taxon>Saurischia</taxon>
        <taxon>Theropoda</taxon>
        <taxon>Coelurosauria</taxon>
        <taxon>Aves</taxon>
        <taxon>Neognathae</taxon>
        <taxon>Neoaves</taxon>
        <taxon>Telluraves</taxon>
        <taxon>Australaves</taxon>
        <taxon>Passeriformes</taxon>
        <taxon>Corvoidea</taxon>
        <taxon>Corvidae</taxon>
        <taxon>Cnemophilus</taxon>
    </lineage>
</organism>
<name>A0A7K8AXS1_9CORV</name>